<keyword evidence="2" id="KW-1185">Reference proteome</keyword>
<evidence type="ECO:0000313" key="2">
    <source>
        <dbReference type="Proteomes" id="UP001500604"/>
    </source>
</evidence>
<accession>A0ABP8VAI3</accession>
<sequence length="90" mass="10021">MFLGVNMLTFAGNESTSVVIDIHTTSQDHANEQLNVFSAIAAVISQDQCRINADFATTLEGIRLTARFDFECCAEKWIFQMKCQLKGIVC</sequence>
<protein>
    <submittedName>
        <fullName evidence="1">Uncharacterized protein</fullName>
    </submittedName>
</protein>
<dbReference type="EMBL" id="BAABFL010000472">
    <property type="protein sequence ID" value="GAA4652270.1"/>
    <property type="molecule type" value="Genomic_DNA"/>
</dbReference>
<name>A0ABP8VAI3_9GAMM</name>
<dbReference type="InterPro" id="IPR035571">
    <property type="entry name" value="UPF0234-like_C"/>
</dbReference>
<gene>
    <name evidence="1" type="ORF">GCM10023116_45540</name>
</gene>
<dbReference type="Gene3D" id="3.30.70.860">
    <property type="match status" value="1"/>
</dbReference>
<evidence type="ECO:0000313" key="1">
    <source>
        <dbReference type="EMBL" id="GAA4652270.1"/>
    </source>
</evidence>
<reference evidence="2" key="1">
    <citation type="journal article" date="2019" name="Int. J. Syst. Evol. Microbiol.">
        <title>The Global Catalogue of Microorganisms (GCM) 10K type strain sequencing project: providing services to taxonomists for standard genome sequencing and annotation.</title>
        <authorList>
            <consortium name="The Broad Institute Genomics Platform"/>
            <consortium name="The Broad Institute Genome Sequencing Center for Infectious Disease"/>
            <person name="Wu L."/>
            <person name="Ma J."/>
        </authorList>
    </citation>
    <scope>NUCLEOTIDE SEQUENCE [LARGE SCALE GENOMIC DNA]</scope>
    <source>
        <strain evidence="2">JCM 17805</strain>
    </source>
</reference>
<dbReference type="Pfam" id="PF04175">
    <property type="entry name" value="DUF406"/>
    <property type="match status" value="1"/>
</dbReference>
<organism evidence="1 2">
    <name type="scientific">Kistimonas scapharcae</name>
    <dbReference type="NCBI Taxonomy" id="1036133"/>
    <lineage>
        <taxon>Bacteria</taxon>
        <taxon>Pseudomonadati</taxon>
        <taxon>Pseudomonadota</taxon>
        <taxon>Gammaproteobacteria</taxon>
        <taxon>Oceanospirillales</taxon>
        <taxon>Endozoicomonadaceae</taxon>
        <taxon>Kistimonas</taxon>
    </lineage>
</organism>
<proteinExistence type="predicted"/>
<comment type="caution">
    <text evidence="1">The sequence shown here is derived from an EMBL/GenBank/DDBJ whole genome shotgun (WGS) entry which is preliminary data.</text>
</comment>
<dbReference type="Proteomes" id="UP001500604">
    <property type="component" value="Unassembled WGS sequence"/>
</dbReference>
<dbReference type="InterPro" id="IPR005272">
    <property type="entry name" value="DUF406"/>
</dbReference>